<evidence type="ECO:0000313" key="2">
    <source>
        <dbReference type="EMBL" id="CAH0375813.1"/>
    </source>
</evidence>
<reference evidence="2" key="1">
    <citation type="submission" date="2021-11" db="EMBL/GenBank/DDBJ databases">
        <authorList>
            <consortium name="Genoscope - CEA"/>
            <person name="William W."/>
        </authorList>
    </citation>
    <scope>NUCLEOTIDE SEQUENCE</scope>
</reference>
<dbReference type="AlphaFoldDB" id="A0A8J2ST77"/>
<dbReference type="Proteomes" id="UP000789595">
    <property type="component" value="Unassembled WGS sequence"/>
</dbReference>
<keyword evidence="3" id="KW-1185">Reference proteome</keyword>
<evidence type="ECO:0000256" key="1">
    <source>
        <dbReference type="SAM" id="MobiDB-lite"/>
    </source>
</evidence>
<feature type="region of interest" description="Disordered" evidence="1">
    <location>
        <begin position="181"/>
        <end position="263"/>
    </location>
</feature>
<comment type="caution">
    <text evidence="2">The sequence shown here is derived from an EMBL/GenBank/DDBJ whole genome shotgun (WGS) entry which is preliminary data.</text>
</comment>
<feature type="compositionally biased region" description="Pro residues" evidence="1">
    <location>
        <begin position="199"/>
        <end position="219"/>
    </location>
</feature>
<dbReference type="EMBL" id="CAKKNE010000005">
    <property type="protein sequence ID" value="CAH0375813.1"/>
    <property type="molecule type" value="Genomic_DNA"/>
</dbReference>
<protein>
    <submittedName>
        <fullName evidence="2">Uncharacterized protein</fullName>
    </submittedName>
</protein>
<gene>
    <name evidence="2" type="ORF">PECAL_5P03600</name>
</gene>
<feature type="compositionally biased region" description="Pro residues" evidence="1">
    <location>
        <begin position="227"/>
        <end position="260"/>
    </location>
</feature>
<sequence length="350" mass="37278">MASTSVLVELVCGELGIDASKPMVERVRAAAQLVGIQFVSVRATTEALAAQLLPVTQEESSDDDVVLTHVETPRSKAAASLAEAKRTGAIVQIDENEPRRPPAWYVRAKHLSARKLVVSLIESRLRTLARGGVCVVRNARNFPRAARLIEFRLLCDAASLPAYRDAKTLAARAPAQAPAPAALASTPCEPAPVASDPAVPEPPAAPAPTPVEPATPPDTAPTMSVAPPAPPVAPNPTVPEPAAPVEPAAPPRRPRGPPVSPRAVVADALRRDARSARQRVWKRDPLAEVSANWRRPGPDDVPACIFCDDAYRGVVHNSGKGPDAFFYCCTCDKHFTRREADFFAGRGRLT</sequence>
<organism evidence="2 3">
    <name type="scientific">Pelagomonas calceolata</name>
    <dbReference type="NCBI Taxonomy" id="35677"/>
    <lineage>
        <taxon>Eukaryota</taxon>
        <taxon>Sar</taxon>
        <taxon>Stramenopiles</taxon>
        <taxon>Ochrophyta</taxon>
        <taxon>Pelagophyceae</taxon>
        <taxon>Pelagomonadales</taxon>
        <taxon>Pelagomonadaceae</taxon>
        <taxon>Pelagomonas</taxon>
    </lineage>
</organism>
<accession>A0A8J2ST77</accession>
<proteinExistence type="predicted"/>
<name>A0A8J2ST77_9STRA</name>
<evidence type="ECO:0000313" key="3">
    <source>
        <dbReference type="Proteomes" id="UP000789595"/>
    </source>
</evidence>